<dbReference type="GO" id="GO:0030620">
    <property type="term" value="F:U2 snRNA binding"/>
    <property type="evidence" value="ECO:0007669"/>
    <property type="project" value="TreeGrafter"/>
</dbReference>
<sequence length="616" mass="69008">MPVHVSLMRVDQRSVMTTVEEVTMKRPHFRLKVDLSKFFDDARRFCWVFVDGTKIQQVIHMKQHISKLFNIAEPFHLLLNDTEYLPPIEDVRILKENETILVVPGSGISDKAPNVETSNGSIGEMQVQTTNIKTGITVQDMSNDTSNNTQPSPISNITRDMTFYSVISDTAVDHSGADDTDSKTTDNNLTADCSMLDSIVAKRKRVRKRKPKNRSQLVVTPPGTTEENLPREPKSKKPKIIDSYTIPSGKHIRFDNMENDEHNIAKQIVQEVSKNESLSKASSSRDLSTLLALGQTSTPMTFVNKKIKNGAKTESMLNDEIKSKNLNKVMEDSIEKNLCSKESKKEVPCYKSLYTTLERIPVMTRKPQINDIIAFKTLKIGADYTPQMSNFIIAEVVGSCAQSGNYTLQILCGRHEVQVPLGKFSVSDDESKSHSDEHTFVLNYSQMIELRLISYPILVANSKAETSSPSNRSNCLNCRVAPSNGRSCSISVTVSFFTLRSWPHVLLVSTMLLHMFSSPCKSTELNRCRKSGFCALIRRSDRILVFCRMLSLLCTQHLCRQQQSPLVSFNSSLSGICSTSIFRSSARLITECLTGSQLTVLSFLQGVLLTIDSMFL</sequence>
<feature type="region of interest" description="Disordered" evidence="1">
    <location>
        <begin position="203"/>
        <end position="242"/>
    </location>
</feature>
<protein>
    <submittedName>
        <fullName evidence="4">Uncharacterized protein</fullName>
    </submittedName>
</protein>
<dbReference type="GO" id="GO:0030619">
    <property type="term" value="F:U1 snRNA binding"/>
    <property type="evidence" value="ECO:0007669"/>
    <property type="project" value="TreeGrafter"/>
</dbReference>
<organism evidence="4 5">
    <name type="scientific">Temnothorax longispinosus</name>
    <dbReference type="NCBI Taxonomy" id="300112"/>
    <lineage>
        <taxon>Eukaryota</taxon>
        <taxon>Metazoa</taxon>
        <taxon>Ecdysozoa</taxon>
        <taxon>Arthropoda</taxon>
        <taxon>Hexapoda</taxon>
        <taxon>Insecta</taxon>
        <taxon>Pterygota</taxon>
        <taxon>Neoptera</taxon>
        <taxon>Endopterygota</taxon>
        <taxon>Hymenoptera</taxon>
        <taxon>Apocrita</taxon>
        <taxon>Aculeata</taxon>
        <taxon>Formicoidea</taxon>
        <taxon>Formicidae</taxon>
        <taxon>Myrmicinae</taxon>
        <taxon>Temnothorax</taxon>
    </lineage>
</organism>
<dbReference type="InterPro" id="IPR056398">
    <property type="entry name" value="Tudor_Coilin"/>
</dbReference>
<dbReference type="InterPro" id="IPR031722">
    <property type="entry name" value="Coilin_N"/>
</dbReference>
<dbReference type="Proteomes" id="UP000310200">
    <property type="component" value="Unassembled WGS sequence"/>
</dbReference>
<proteinExistence type="predicted"/>
<gene>
    <name evidence="4" type="ORF">DBV15_11598</name>
</gene>
<dbReference type="Pfam" id="PF23086">
    <property type="entry name" value="Tudor_Coilin"/>
    <property type="match status" value="1"/>
</dbReference>
<dbReference type="GO" id="GO:0015030">
    <property type="term" value="C:Cajal body"/>
    <property type="evidence" value="ECO:0007669"/>
    <property type="project" value="TreeGrafter"/>
</dbReference>
<keyword evidence="5" id="KW-1185">Reference proteome</keyword>
<evidence type="ECO:0000313" key="5">
    <source>
        <dbReference type="Proteomes" id="UP000310200"/>
    </source>
</evidence>
<dbReference type="PANTHER" id="PTHR15197:SF0">
    <property type="entry name" value="COILIN"/>
    <property type="match status" value="1"/>
</dbReference>
<dbReference type="PANTHER" id="PTHR15197">
    <property type="entry name" value="COILIN P80"/>
    <property type="match status" value="1"/>
</dbReference>
<evidence type="ECO:0000256" key="1">
    <source>
        <dbReference type="SAM" id="MobiDB-lite"/>
    </source>
</evidence>
<reference evidence="4 5" key="1">
    <citation type="journal article" date="2019" name="Philos. Trans. R. Soc. Lond., B, Biol. Sci.">
        <title>Ant behaviour and brain gene expression of defending hosts depend on the ecological success of the intruding social parasite.</title>
        <authorList>
            <person name="Kaur R."/>
            <person name="Stoldt M."/>
            <person name="Jongepier E."/>
            <person name="Feldmeyer B."/>
            <person name="Menzel F."/>
            <person name="Bornberg-Bauer E."/>
            <person name="Foitzik S."/>
        </authorList>
    </citation>
    <scope>NUCLEOTIDE SEQUENCE [LARGE SCALE GENOMIC DNA]</scope>
    <source>
        <tissue evidence="4">Whole body</tissue>
    </source>
</reference>
<dbReference type="Pfam" id="PF15862">
    <property type="entry name" value="Coilin_N"/>
    <property type="match status" value="1"/>
</dbReference>
<evidence type="ECO:0000259" key="3">
    <source>
        <dbReference type="Pfam" id="PF23086"/>
    </source>
</evidence>
<feature type="compositionally biased region" description="Basic residues" evidence="1">
    <location>
        <begin position="203"/>
        <end position="213"/>
    </location>
</feature>
<feature type="domain" description="Coilin tudor" evidence="3">
    <location>
        <begin position="357"/>
        <end position="453"/>
    </location>
</feature>
<dbReference type="STRING" id="300112.A0A4S2KUE1"/>
<comment type="caution">
    <text evidence="4">The sequence shown here is derived from an EMBL/GenBank/DDBJ whole genome shotgun (WGS) entry which is preliminary data.</text>
</comment>
<dbReference type="GO" id="GO:0000387">
    <property type="term" value="P:spliceosomal snRNP assembly"/>
    <property type="evidence" value="ECO:0007669"/>
    <property type="project" value="TreeGrafter"/>
</dbReference>
<evidence type="ECO:0000259" key="2">
    <source>
        <dbReference type="Pfam" id="PF15862"/>
    </source>
</evidence>
<dbReference type="EMBL" id="QBLH01001522">
    <property type="protein sequence ID" value="TGZ51668.1"/>
    <property type="molecule type" value="Genomic_DNA"/>
</dbReference>
<dbReference type="AlphaFoldDB" id="A0A4S2KUE1"/>
<name>A0A4S2KUE1_9HYME</name>
<feature type="domain" description="Coilin N-terminal" evidence="2">
    <location>
        <begin position="33"/>
        <end position="147"/>
    </location>
</feature>
<feature type="compositionally biased region" description="Polar residues" evidence="1">
    <location>
        <begin position="215"/>
        <end position="227"/>
    </location>
</feature>
<dbReference type="InterPro" id="IPR024822">
    <property type="entry name" value="Coilin"/>
</dbReference>
<evidence type="ECO:0000313" key="4">
    <source>
        <dbReference type="EMBL" id="TGZ51668.1"/>
    </source>
</evidence>
<accession>A0A4S2KUE1</accession>